<dbReference type="EMBL" id="WKRA01000015">
    <property type="protein sequence ID" value="MSD16448.1"/>
    <property type="molecule type" value="Genomic_DNA"/>
</dbReference>
<evidence type="ECO:0000256" key="2">
    <source>
        <dbReference type="ARBA" id="ARBA00009959"/>
    </source>
</evidence>
<dbReference type="RefSeq" id="WP_129900191.1">
    <property type="nucleotide sequence ID" value="NZ_WKRA01000015.1"/>
</dbReference>
<evidence type="ECO:0000256" key="6">
    <source>
        <dbReference type="ARBA" id="ARBA00022801"/>
    </source>
</evidence>
<dbReference type="GO" id="GO:0016787">
    <property type="term" value="F:hydrolase activity"/>
    <property type="evidence" value="ECO:0007669"/>
    <property type="project" value="UniProtKB-KW"/>
</dbReference>
<evidence type="ECO:0000256" key="9">
    <source>
        <dbReference type="HAMAP-Rule" id="MF_01471"/>
    </source>
</evidence>
<sequence>MRILVMFDLPVGTESERKNYRLFRKYLIKSGFLMLQESVYCKIAQNTTVADAIIANVRKNRPDDGLVQVLKITEKQYSRMEYIVGESKSDVLDSDERLVVL</sequence>
<comment type="cofactor">
    <cofactor evidence="1 9">
        <name>Mg(2+)</name>
        <dbReference type="ChEBI" id="CHEBI:18420"/>
    </cofactor>
</comment>
<dbReference type="Pfam" id="PF09827">
    <property type="entry name" value="CRISPR_Cas2"/>
    <property type="match status" value="1"/>
</dbReference>
<keyword evidence="7 9" id="KW-0460">Magnesium</keyword>
<evidence type="ECO:0000256" key="7">
    <source>
        <dbReference type="ARBA" id="ARBA00022842"/>
    </source>
</evidence>
<comment type="function">
    <text evidence="9">CRISPR (clustered regularly interspaced short palindromic repeat), is an adaptive immune system that provides protection against mobile genetic elements (viruses, transposable elements and conjugative plasmids). CRISPR clusters contain sequences complementary to antecedent mobile elements and target invading nucleic acids. CRISPR clusters are transcribed and processed into CRISPR RNA (crRNA). Functions as a ssRNA-specific endoribonuclease. Involved in the integration of spacer DNA into the CRISPR cassette.</text>
</comment>
<name>A0A844E4H6_EUBRA</name>
<dbReference type="EC" id="3.1.-.-" evidence="9"/>
<evidence type="ECO:0000256" key="1">
    <source>
        <dbReference type="ARBA" id="ARBA00001946"/>
    </source>
</evidence>
<dbReference type="GO" id="GO:0004521">
    <property type="term" value="F:RNA endonuclease activity"/>
    <property type="evidence" value="ECO:0007669"/>
    <property type="project" value="InterPro"/>
</dbReference>
<dbReference type="GO" id="GO:0051607">
    <property type="term" value="P:defense response to virus"/>
    <property type="evidence" value="ECO:0007669"/>
    <property type="project" value="UniProtKB-UniRule"/>
</dbReference>
<dbReference type="InterPro" id="IPR021127">
    <property type="entry name" value="CRISPR_associated_Cas2"/>
</dbReference>
<evidence type="ECO:0000256" key="8">
    <source>
        <dbReference type="ARBA" id="ARBA00023118"/>
    </source>
</evidence>
<organism evidence="10 11">
    <name type="scientific">Eubacterium ramulus</name>
    <dbReference type="NCBI Taxonomy" id="39490"/>
    <lineage>
        <taxon>Bacteria</taxon>
        <taxon>Bacillati</taxon>
        <taxon>Bacillota</taxon>
        <taxon>Clostridia</taxon>
        <taxon>Eubacteriales</taxon>
        <taxon>Eubacteriaceae</taxon>
        <taxon>Eubacterium</taxon>
    </lineage>
</organism>
<dbReference type="GO" id="GO:0046872">
    <property type="term" value="F:metal ion binding"/>
    <property type="evidence" value="ECO:0007669"/>
    <property type="project" value="UniProtKB-UniRule"/>
</dbReference>
<accession>A0A844E4H6</accession>
<evidence type="ECO:0000313" key="11">
    <source>
        <dbReference type="Proteomes" id="UP000431304"/>
    </source>
</evidence>
<keyword evidence="3 9" id="KW-0540">Nuclease</keyword>
<dbReference type="GO" id="GO:0043571">
    <property type="term" value="P:maintenance of CRISPR repeat elements"/>
    <property type="evidence" value="ECO:0007669"/>
    <property type="project" value="UniProtKB-UniRule"/>
</dbReference>
<evidence type="ECO:0000256" key="5">
    <source>
        <dbReference type="ARBA" id="ARBA00022759"/>
    </source>
</evidence>
<evidence type="ECO:0000313" key="10">
    <source>
        <dbReference type="EMBL" id="MSD16448.1"/>
    </source>
</evidence>
<evidence type="ECO:0000256" key="4">
    <source>
        <dbReference type="ARBA" id="ARBA00022723"/>
    </source>
</evidence>
<reference evidence="10 11" key="1">
    <citation type="journal article" date="2019" name="Nat. Med.">
        <title>A library of human gut bacterial isolates paired with longitudinal multiomics data enables mechanistic microbiome research.</title>
        <authorList>
            <person name="Poyet M."/>
            <person name="Groussin M."/>
            <person name="Gibbons S.M."/>
            <person name="Avila-Pacheco J."/>
            <person name="Jiang X."/>
            <person name="Kearney S.M."/>
            <person name="Perrotta A.R."/>
            <person name="Berdy B."/>
            <person name="Zhao S."/>
            <person name="Lieberman T.D."/>
            <person name="Swanson P.K."/>
            <person name="Smith M."/>
            <person name="Roesemann S."/>
            <person name="Alexander J.E."/>
            <person name="Rich S.A."/>
            <person name="Livny J."/>
            <person name="Vlamakis H."/>
            <person name="Clish C."/>
            <person name="Bullock K."/>
            <person name="Deik A."/>
            <person name="Scott J."/>
            <person name="Pierce K.A."/>
            <person name="Xavier R.J."/>
            <person name="Alm E.J."/>
        </authorList>
    </citation>
    <scope>NUCLEOTIDE SEQUENCE [LARGE SCALE GENOMIC DNA]</scope>
    <source>
        <strain evidence="10 11">BIOML-A3</strain>
    </source>
</reference>
<dbReference type="Proteomes" id="UP000431304">
    <property type="component" value="Unassembled WGS sequence"/>
</dbReference>
<proteinExistence type="inferred from homology"/>
<keyword evidence="5 9" id="KW-0255">Endonuclease</keyword>
<keyword evidence="8 9" id="KW-0051">Antiviral defense</keyword>
<dbReference type="AlphaFoldDB" id="A0A844E4H6"/>
<keyword evidence="4 9" id="KW-0479">Metal-binding</keyword>
<dbReference type="HAMAP" id="MF_01471">
    <property type="entry name" value="Cas2"/>
    <property type="match status" value="1"/>
</dbReference>
<dbReference type="SUPFAM" id="SSF143430">
    <property type="entry name" value="TTP0101/SSO1404-like"/>
    <property type="match status" value="1"/>
</dbReference>
<keyword evidence="6 9" id="KW-0378">Hydrolase</keyword>
<gene>
    <name evidence="9 10" type="primary">cas2</name>
    <name evidence="10" type="ORF">GKE72_10285</name>
</gene>
<dbReference type="InterPro" id="IPR019199">
    <property type="entry name" value="Virulence_VapD/CRISPR_Cas2"/>
</dbReference>
<feature type="binding site" evidence="9">
    <location>
        <position position="8"/>
    </location>
    <ligand>
        <name>Mg(2+)</name>
        <dbReference type="ChEBI" id="CHEBI:18420"/>
        <note>catalytic</note>
    </ligand>
</feature>
<comment type="subunit">
    <text evidence="9">Homodimer, forms a heterotetramer with a Cas1 homodimer.</text>
</comment>
<comment type="similarity">
    <text evidence="2 9">Belongs to the CRISPR-associated endoribonuclease Cas2 protein family.</text>
</comment>
<dbReference type="NCBIfam" id="TIGR01573">
    <property type="entry name" value="cas2"/>
    <property type="match status" value="1"/>
</dbReference>
<evidence type="ECO:0000256" key="3">
    <source>
        <dbReference type="ARBA" id="ARBA00022722"/>
    </source>
</evidence>
<comment type="caution">
    <text evidence="10">The sequence shown here is derived from an EMBL/GenBank/DDBJ whole genome shotgun (WGS) entry which is preliminary data.</text>
</comment>
<protein>
    <recommendedName>
        <fullName evidence="9">CRISPR-associated endoribonuclease Cas2</fullName>
        <ecNumber evidence="9">3.1.-.-</ecNumber>
    </recommendedName>
</protein>